<dbReference type="InterPro" id="IPR024571">
    <property type="entry name" value="ERAP1-like_C_dom"/>
</dbReference>
<keyword evidence="6 9" id="KW-0862">Zinc</keyword>
<evidence type="ECO:0000259" key="12">
    <source>
        <dbReference type="Pfam" id="PF11838"/>
    </source>
</evidence>
<dbReference type="PRINTS" id="PR00756">
    <property type="entry name" value="ALADIPTASE"/>
</dbReference>
<dbReference type="InterPro" id="IPR027268">
    <property type="entry name" value="Peptidase_M4/M1_CTD_sf"/>
</dbReference>
<feature type="site" description="Transition state stabilizer" evidence="10">
    <location>
        <position position="244"/>
    </location>
</feature>
<dbReference type="PANTHER" id="PTHR11533:SF301">
    <property type="entry name" value="AMINOPEPTIDASE"/>
    <property type="match status" value="1"/>
</dbReference>
<feature type="domain" description="ERAP1-like C-terminal" evidence="12">
    <location>
        <begin position="394"/>
        <end position="465"/>
    </location>
</feature>
<dbReference type="GO" id="GO:0005737">
    <property type="term" value="C:cytoplasm"/>
    <property type="evidence" value="ECO:0007669"/>
    <property type="project" value="TreeGrafter"/>
</dbReference>
<dbReference type="GO" id="GO:0008270">
    <property type="term" value="F:zinc ion binding"/>
    <property type="evidence" value="ECO:0007669"/>
    <property type="project" value="InterPro"/>
</dbReference>
<comment type="cofactor">
    <cofactor evidence="9">
        <name>Zn(2+)</name>
        <dbReference type="ChEBI" id="CHEBI:29105"/>
    </cofactor>
    <text evidence="9">Binds 1 zinc ion per subunit.</text>
</comment>
<dbReference type="GO" id="GO:0005615">
    <property type="term" value="C:extracellular space"/>
    <property type="evidence" value="ECO:0007669"/>
    <property type="project" value="TreeGrafter"/>
</dbReference>
<dbReference type="Gene3D" id="1.10.390.10">
    <property type="entry name" value="Neutral Protease Domain 2"/>
    <property type="match status" value="1"/>
</dbReference>
<evidence type="ECO:0000256" key="3">
    <source>
        <dbReference type="ARBA" id="ARBA00022670"/>
    </source>
</evidence>
<dbReference type="InterPro" id="IPR014782">
    <property type="entry name" value="Peptidase_M1_dom"/>
</dbReference>
<keyword evidence="15" id="KW-1185">Reference proteome</keyword>
<dbReference type="Proteomes" id="UP001331761">
    <property type="component" value="Unassembled WGS sequence"/>
</dbReference>
<feature type="binding site" evidence="9">
    <location>
        <position position="158"/>
    </location>
    <ligand>
        <name>Zn(2+)</name>
        <dbReference type="ChEBI" id="CHEBI:29105"/>
        <note>catalytic</note>
    </ligand>
</feature>
<dbReference type="PANTHER" id="PTHR11533">
    <property type="entry name" value="PROTEASE M1 ZINC METALLOPROTEASE"/>
    <property type="match status" value="1"/>
</dbReference>
<evidence type="ECO:0000256" key="7">
    <source>
        <dbReference type="ARBA" id="ARBA00023049"/>
    </source>
</evidence>
<dbReference type="Gene3D" id="2.60.40.1910">
    <property type="match status" value="1"/>
</dbReference>
<dbReference type="SUPFAM" id="SSF55486">
    <property type="entry name" value="Metalloproteases ('zincins'), catalytic domain"/>
    <property type="match status" value="1"/>
</dbReference>
<evidence type="ECO:0000313" key="14">
    <source>
        <dbReference type="EMBL" id="KAK5981992.1"/>
    </source>
</evidence>
<feature type="domain" description="Aminopeptidase N-like N-terminal" evidence="13">
    <location>
        <begin position="1"/>
        <end position="58"/>
    </location>
</feature>
<comment type="similarity">
    <text evidence="1">Belongs to the peptidase M1 family.</text>
</comment>
<accession>A0AAN8IUG2</accession>
<dbReference type="SUPFAM" id="SSF63737">
    <property type="entry name" value="Leukotriene A4 hydrolase N-terminal domain"/>
    <property type="match status" value="1"/>
</dbReference>
<gene>
    <name evidence="14" type="ORF">GCK32_002912</name>
</gene>
<dbReference type="AlphaFoldDB" id="A0AAN8IUG2"/>
<evidence type="ECO:0000256" key="10">
    <source>
        <dbReference type="PIRSR" id="PIRSR634016-4"/>
    </source>
</evidence>
<protein>
    <submittedName>
        <fullName evidence="14">Aminopeptidase</fullName>
    </submittedName>
</protein>
<evidence type="ECO:0000313" key="15">
    <source>
        <dbReference type="Proteomes" id="UP001331761"/>
    </source>
</evidence>
<keyword evidence="5" id="KW-0378">Hydrolase</keyword>
<dbReference type="Gene3D" id="2.60.40.1730">
    <property type="entry name" value="tricorn interacting facor f3 domain"/>
    <property type="match status" value="1"/>
</dbReference>
<dbReference type="InterPro" id="IPR050344">
    <property type="entry name" value="Peptidase_M1_aminopeptidases"/>
</dbReference>
<evidence type="ECO:0000256" key="6">
    <source>
        <dbReference type="ARBA" id="ARBA00022833"/>
    </source>
</evidence>
<dbReference type="GO" id="GO:0043171">
    <property type="term" value="P:peptide catabolic process"/>
    <property type="evidence" value="ECO:0007669"/>
    <property type="project" value="TreeGrafter"/>
</dbReference>
<organism evidence="14 15">
    <name type="scientific">Trichostrongylus colubriformis</name>
    <name type="common">Black scour worm</name>
    <dbReference type="NCBI Taxonomy" id="6319"/>
    <lineage>
        <taxon>Eukaryota</taxon>
        <taxon>Metazoa</taxon>
        <taxon>Ecdysozoa</taxon>
        <taxon>Nematoda</taxon>
        <taxon>Chromadorea</taxon>
        <taxon>Rhabditida</taxon>
        <taxon>Rhabditina</taxon>
        <taxon>Rhabditomorpha</taxon>
        <taxon>Strongyloidea</taxon>
        <taxon>Trichostrongylidae</taxon>
        <taxon>Trichostrongylus</taxon>
    </lineage>
</organism>
<feature type="domain" description="ERAP1-like C-terminal" evidence="12">
    <location>
        <begin position="492"/>
        <end position="682"/>
    </location>
</feature>
<dbReference type="Pfam" id="PF17900">
    <property type="entry name" value="Peptidase_M1_N"/>
    <property type="match status" value="1"/>
</dbReference>
<evidence type="ECO:0000256" key="9">
    <source>
        <dbReference type="PIRSR" id="PIRSR634016-3"/>
    </source>
</evidence>
<evidence type="ECO:0000256" key="1">
    <source>
        <dbReference type="ARBA" id="ARBA00010136"/>
    </source>
</evidence>
<reference evidence="14 15" key="1">
    <citation type="submission" date="2019-10" db="EMBL/GenBank/DDBJ databases">
        <title>Assembly and Annotation for the nematode Trichostrongylus colubriformis.</title>
        <authorList>
            <person name="Martin J."/>
        </authorList>
    </citation>
    <scope>NUCLEOTIDE SEQUENCE [LARGE SCALE GENOMIC DNA]</scope>
    <source>
        <strain evidence="14">G859</strain>
        <tissue evidence="14">Whole worm</tissue>
    </source>
</reference>
<evidence type="ECO:0000256" key="8">
    <source>
        <dbReference type="PIRSR" id="PIRSR634016-1"/>
    </source>
</evidence>
<feature type="domain" description="Peptidase M1 membrane alanine aminopeptidase" evidence="11">
    <location>
        <begin position="97"/>
        <end position="312"/>
    </location>
</feature>
<dbReference type="InterPro" id="IPR034016">
    <property type="entry name" value="M1_APN-typ"/>
</dbReference>
<dbReference type="Pfam" id="PF11838">
    <property type="entry name" value="ERAP1_C"/>
    <property type="match status" value="2"/>
</dbReference>
<proteinExistence type="inferred from homology"/>
<keyword evidence="2 14" id="KW-0031">Aminopeptidase</keyword>
<dbReference type="GO" id="GO:0070006">
    <property type="term" value="F:metalloaminopeptidase activity"/>
    <property type="evidence" value="ECO:0007669"/>
    <property type="project" value="TreeGrafter"/>
</dbReference>
<dbReference type="InterPro" id="IPR001930">
    <property type="entry name" value="Peptidase_M1"/>
</dbReference>
<dbReference type="InterPro" id="IPR045357">
    <property type="entry name" value="Aminopeptidase_N-like_N"/>
</dbReference>
<feature type="binding site" evidence="9">
    <location>
        <position position="181"/>
    </location>
    <ligand>
        <name>Zn(2+)</name>
        <dbReference type="ChEBI" id="CHEBI:29105"/>
        <note>catalytic</note>
    </ligand>
</feature>
<feature type="active site" description="Proton acceptor" evidence="8">
    <location>
        <position position="159"/>
    </location>
</feature>
<dbReference type="CDD" id="cd09601">
    <property type="entry name" value="M1_APN-Q_like"/>
    <property type="match status" value="1"/>
</dbReference>
<dbReference type="InterPro" id="IPR042097">
    <property type="entry name" value="Aminopeptidase_N-like_N_sf"/>
</dbReference>
<sequence length="703" mass="80691">MVPCFDEPDFKAKWTVTVIHPEGTTALSNGKEIDNIKEANLPWRTTTFEETPKMSTYILAIAVSEFKFVELYTKAGVRLRVWSRPEALNETLTSVHYGVAFLDFFNHHFRIRYPLPKLDMVALPDFIAGAMENWGLVTYRELVLRDDNEVFGSLIVTHELAHQWFGNLVTLKWWNEIWLNEGFATYMSFVALAQLSNDKSATKSMLIGATESALQADSLATSHPLSFKIDKPVEVEEAFDTISYSKGASLLGMIAALMGEKNFNKGVRRYLMKFSYGNARSQDLLDVLDTVATQAEGPDGNKLSMKRFANQWILQMGFPLVTVKAVNSSFFEITQSRYKNNPNAVEVEKYRSPKYGFKWEVPVWYQLDHEPVKLAWLRRDSPLYILANTARSILVVNAERHGFYRQNYDEEGWRKIMQQLISNHKIYSAHTITAIINDAFAAAAINRLDYTTVLRLVENLTRKKRYMRKLLGRNSYDLLQASTFWIVPTGSYCPADAEECSAKYVKIFEEGILSKCETGTGASSCVELPIPERKAAYCYGVKELGNQAYDKVMELFRAETVPMERQRLISALGCHKDVSVLRSTLELAKNREQFRLEEVSAVFEAVASNFVGSELTFNYLLENWIEVYGSLRKQLLILNKVIEVCLNIGYTEEHYNKIKNFMSEHKEADELNQFQKALEIVRTRITWIHDHLNPLLDYFQQNQ</sequence>
<keyword evidence="3" id="KW-0645">Protease</keyword>
<dbReference type="FunFam" id="1.10.390.10:FF:000006">
    <property type="entry name" value="Puromycin-sensitive aminopeptidase"/>
    <property type="match status" value="1"/>
</dbReference>
<comment type="caution">
    <text evidence="14">The sequence shown here is derived from an EMBL/GenBank/DDBJ whole genome shotgun (WGS) entry which is preliminary data.</text>
</comment>
<evidence type="ECO:0000256" key="4">
    <source>
        <dbReference type="ARBA" id="ARBA00022723"/>
    </source>
</evidence>
<feature type="binding site" evidence="9">
    <location>
        <position position="162"/>
    </location>
    <ligand>
        <name>Zn(2+)</name>
        <dbReference type="ChEBI" id="CHEBI:29105"/>
        <note>catalytic</note>
    </ligand>
</feature>
<keyword evidence="4 9" id="KW-0479">Metal-binding</keyword>
<keyword evidence="7" id="KW-0482">Metalloprotease</keyword>
<dbReference type="GO" id="GO:0042277">
    <property type="term" value="F:peptide binding"/>
    <property type="evidence" value="ECO:0007669"/>
    <property type="project" value="TreeGrafter"/>
</dbReference>
<dbReference type="Pfam" id="PF01433">
    <property type="entry name" value="Peptidase_M1"/>
    <property type="match status" value="1"/>
</dbReference>
<evidence type="ECO:0000256" key="5">
    <source>
        <dbReference type="ARBA" id="ARBA00022801"/>
    </source>
</evidence>
<dbReference type="Gene3D" id="1.25.50.20">
    <property type="match status" value="2"/>
</dbReference>
<dbReference type="EMBL" id="WIXE01005664">
    <property type="protein sequence ID" value="KAK5981992.1"/>
    <property type="molecule type" value="Genomic_DNA"/>
</dbReference>
<dbReference type="GO" id="GO:0006508">
    <property type="term" value="P:proteolysis"/>
    <property type="evidence" value="ECO:0007669"/>
    <property type="project" value="UniProtKB-KW"/>
</dbReference>
<evidence type="ECO:0000259" key="11">
    <source>
        <dbReference type="Pfam" id="PF01433"/>
    </source>
</evidence>
<dbReference type="GO" id="GO:0016020">
    <property type="term" value="C:membrane"/>
    <property type="evidence" value="ECO:0007669"/>
    <property type="project" value="TreeGrafter"/>
</dbReference>
<evidence type="ECO:0000259" key="13">
    <source>
        <dbReference type="Pfam" id="PF17900"/>
    </source>
</evidence>
<evidence type="ECO:0000256" key="2">
    <source>
        <dbReference type="ARBA" id="ARBA00022438"/>
    </source>
</evidence>
<name>A0AAN8IUG2_TRICO</name>